<evidence type="ECO:0000256" key="1">
    <source>
        <dbReference type="ARBA" id="ARBA00004651"/>
    </source>
</evidence>
<dbReference type="Gene3D" id="1.20.1250.20">
    <property type="entry name" value="MFS general substrate transporter like domains"/>
    <property type="match status" value="1"/>
</dbReference>
<proteinExistence type="predicted"/>
<keyword evidence="3" id="KW-1003">Cell membrane</keyword>
<evidence type="ECO:0008006" key="11">
    <source>
        <dbReference type="Google" id="ProtNLM"/>
    </source>
</evidence>
<dbReference type="InterPro" id="IPR036259">
    <property type="entry name" value="MFS_trans_sf"/>
</dbReference>
<gene>
    <name evidence="9" type="ORF">AOY20_00620</name>
</gene>
<feature type="transmembrane region" description="Helical" evidence="8">
    <location>
        <begin position="137"/>
        <end position="156"/>
    </location>
</feature>
<dbReference type="AlphaFoldDB" id="A0A0N9VXX7"/>
<sequence length="247" mass="27469">MTFSILILYFVYLIFIAKTTSQEKKQLVVCFILIIAAAIFWSASDQTYTSITLFTEDFTNRSVLGFMIPTAWFQAINPIFIIIFSPILAFIWVKLGRKNQDLSYISKFGLALFLGSISFIILYFASHQLVQANGMAISSLWIIAFYLFLTIGELCFSPIGLSCMTVLAPQRMQGQIMGLWFISSALGGMIAGLVGGEVSAENINELPSMFKQCAVILIVSAAILFILNKPFSKLIHSSPKKVDSSYE</sequence>
<dbReference type="Pfam" id="PF00854">
    <property type="entry name" value="PTR2"/>
    <property type="match status" value="1"/>
</dbReference>
<reference evidence="9 10" key="1">
    <citation type="journal article" date="2015" name="Int. J. Syst. Evol. Microbiol.">
        <title>Acinetobacter equi sp. nov. isolated from horse faeces.</title>
        <authorList>
            <person name="Poppel M.T."/>
            <person name="Skiebe E."/>
            <person name="Laue M."/>
            <person name="Bergmann H."/>
            <person name="Ebersberger I."/>
            <person name="Garn T."/>
            <person name="Fruth A."/>
            <person name="Baumgardt S."/>
            <person name="Busse H.J."/>
            <person name="Wilharm G."/>
        </authorList>
    </citation>
    <scope>NUCLEOTIDE SEQUENCE [LARGE SCALE GENOMIC DNA]</scope>
    <source>
        <strain evidence="9 10">114</strain>
    </source>
</reference>
<accession>A0A0N9VXX7</accession>
<dbReference type="KEGG" id="aei:AOY20_00620"/>
<keyword evidence="7 8" id="KW-0472">Membrane</keyword>
<feature type="transmembrane region" description="Helical" evidence="8">
    <location>
        <begin position="177"/>
        <end position="196"/>
    </location>
</feature>
<dbReference type="InterPro" id="IPR050171">
    <property type="entry name" value="MFS_Transporters"/>
</dbReference>
<dbReference type="InterPro" id="IPR005279">
    <property type="entry name" value="Dipep/tripep_permease"/>
</dbReference>
<dbReference type="GO" id="GO:1904680">
    <property type="term" value="F:peptide transmembrane transporter activity"/>
    <property type="evidence" value="ECO:0007669"/>
    <property type="project" value="InterPro"/>
</dbReference>
<dbReference type="InterPro" id="IPR000109">
    <property type="entry name" value="POT_fam"/>
</dbReference>
<comment type="subcellular location">
    <subcellularLocation>
        <location evidence="1">Cell membrane</location>
        <topology evidence="1">Multi-pass membrane protein</topology>
    </subcellularLocation>
</comment>
<dbReference type="PANTHER" id="PTHR23517:SF15">
    <property type="entry name" value="PROTON-DEPENDENT OLIGOPEPTIDE FAMILY TRANSPORT PROTEIN"/>
    <property type="match status" value="1"/>
</dbReference>
<evidence type="ECO:0000256" key="8">
    <source>
        <dbReference type="SAM" id="Phobius"/>
    </source>
</evidence>
<evidence type="ECO:0000256" key="4">
    <source>
        <dbReference type="ARBA" id="ARBA00022692"/>
    </source>
</evidence>
<evidence type="ECO:0000256" key="7">
    <source>
        <dbReference type="ARBA" id="ARBA00023136"/>
    </source>
</evidence>
<keyword evidence="10" id="KW-1185">Reference proteome</keyword>
<keyword evidence="2" id="KW-0813">Transport</keyword>
<dbReference type="STRING" id="1324350.AOY20_00620"/>
<keyword evidence="4 8" id="KW-0812">Transmembrane</keyword>
<feature type="transmembrane region" description="Helical" evidence="8">
    <location>
        <begin position="208"/>
        <end position="227"/>
    </location>
</feature>
<evidence type="ECO:0000256" key="5">
    <source>
        <dbReference type="ARBA" id="ARBA00022856"/>
    </source>
</evidence>
<feature type="transmembrane region" description="Helical" evidence="8">
    <location>
        <begin position="71"/>
        <end position="93"/>
    </location>
</feature>
<evidence type="ECO:0000256" key="6">
    <source>
        <dbReference type="ARBA" id="ARBA00022989"/>
    </source>
</evidence>
<organism evidence="9 10">
    <name type="scientific">Acinetobacter equi</name>
    <dbReference type="NCBI Taxonomy" id="1324350"/>
    <lineage>
        <taxon>Bacteria</taxon>
        <taxon>Pseudomonadati</taxon>
        <taxon>Pseudomonadota</taxon>
        <taxon>Gammaproteobacteria</taxon>
        <taxon>Moraxellales</taxon>
        <taxon>Moraxellaceae</taxon>
        <taxon>Acinetobacter</taxon>
    </lineage>
</organism>
<dbReference type="Proteomes" id="UP000064939">
    <property type="component" value="Chromosome"/>
</dbReference>
<evidence type="ECO:0000256" key="3">
    <source>
        <dbReference type="ARBA" id="ARBA00022475"/>
    </source>
</evidence>
<dbReference type="PANTHER" id="PTHR23517">
    <property type="entry name" value="RESISTANCE PROTEIN MDTM, PUTATIVE-RELATED-RELATED"/>
    <property type="match status" value="1"/>
</dbReference>
<name>A0A0N9VXX7_9GAMM</name>
<dbReference type="GO" id="GO:0015833">
    <property type="term" value="P:peptide transport"/>
    <property type="evidence" value="ECO:0007669"/>
    <property type="project" value="UniProtKB-KW"/>
</dbReference>
<dbReference type="SUPFAM" id="SSF103473">
    <property type="entry name" value="MFS general substrate transporter"/>
    <property type="match status" value="1"/>
</dbReference>
<evidence type="ECO:0000313" key="9">
    <source>
        <dbReference type="EMBL" id="ALH94160.1"/>
    </source>
</evidence>
<dbReference type="EMBL" id="CP012808">
    <property type="protein sequence ID" value="ALH94160.1"/>
    <property type="molecule type" value="Genomic_DNA"/>
</dbReference>
<dbReference type="NCBIfam" id="TIGR00924">
    <property type="entry name" value="yjdL_sub1_fam"/>
    <property type="match status" value="1"/>
</dbReference>
<protein>
    <recommendedName>
        <fullName evidence="11">Major facilitator superfamily (MFS) profile domain-containing protein</fullName>
    </recommendedName>
</protein>
<feature type="transmembrane region" description="Helical" evidence="8">
    <location>
        <begin position="105"/>
        <end position="125"/>
    </location>
</feature>
<keyword evidence="5" id="KW-0571">Peptide transport</keyword>
<dbReference type="GO" id="GO:0005886">
    <property type="term" value="C:plasma membrane"/>
    <property type="evidence" value="ECO:0007669"/>
    <property type="project" value="UniProtKB-SubCell"/>
</dbReference>
<evidence type="ECO:0000256" key="2">
    <source>
        <dbReference type="ARBA" id="ARBA00022448"/>
    </source>
</evidence>
<evidence type="ECO:0000313" key="10">
    <source>
        <dbReference type="Proteomes" id="UP000064939"/>
    </source>
</evidence>
<keyword evidence="6 8" id="KW-1133">Transmembrane helix</keyword>
<feature type="transmembrane region" description="Helical" evidence="8">
    <location>
        <begin position="28"/>
        <end position="44"/>
    </location>
</feature>
<keyword evidence="5" id="KW-0653">Protein transport</keyword>